<dbReference type="Pfam" id="PF02527">
    <property type="entry name" value="GidB"/>
    <property type="match status" value="1"/>
</dbReference>
<dbReference type="SUPFAM" id="SSF53335">
    <property type="entry name" value="S-adenosyl-L-methionine-dependent methyltransferases"/>
    <property type="match status" value="1"/>
</dbReference>
<feature type="binding site" evidence="6">
    <location>
        <position position="86"/>
    </location>
    <ligand>
        <name>S-adenosyl-L-methionine</name>
        <dbReference type="ChEBI" id="CHEBI:59789"/>
    </ligand>
</feature>
<dbReference type="EC" id="2.1.1.170" evidence="6"/>
<dbReference type="GO" id="GO:0005829">
    <property type="term" value="C:cytosol"/>
    <property type="evidence" value="ECO:0007669"/>
    <property type="project" value="TreeGrafter"/>
</dbReference>
<evidence type="ECO:0000256" key="1">
    <source>
        <dbReference type="ARBA" id="ARBA00022490"/>
    </source>
</evidence>
<dbReference type="GO" id="GO:0070043">
    <property type="term" value="F:rRNA (guanine-N7-)-methyltransferase activity"/>
    <property type="evidence" value="ECO:0007669"/>
    <property type="project" value="UniProtKB-UniRule"/>
</dbReference>
<dbReference type="Gene3D" id="3.40.50.150">
    <property type="entry name" value="Vaccinia Virus protein VP39"/>
    <property type="match status" value="1"/>
</dbReference>
<gene>
    <name evidence="6 8" type="primary">rsmG</name>
    <name evidence="8" type="ORF">E3202_05385</name>
</gene>
<feature type="binding site" evidence="6">
    <location>
        <begin position="140"/>
        <end position="141"/>
    </location>
    <ligand>
        <name>S-adenosyl-L-methionine</name>
        <dbReference type="ChEBI" id="CHEBI:59789"/>
    </ligand>
</feature>
<evidence type="ECO:0000256" key="5">
    <source>
        <dbReference type="ARBA" id="ARBA00022691"/>
    </source>
</evidence>
<name>A0A506UKZ6_9PROT</name>
<accession>A0A506UKZ6</accession>
<protein>
    <recommendedName>
        <fullName evidence="6">Ribosomal RNA small subunit methyltransferase G</fullName>
        <ecNumber evidence="6">2.1.1.170</ecNumber>
    </recommendedName>
    <alternativeName>
        <fullName evidence="6">16S rRNA 7-methylguanosine methyltransferase</fullName>
        <shortName evidence="6">16S rRNA m7G methyltransferase</shortName>
    </alternativeName>
</protein>
<keyword evidence="9" id="KW-1185">Reference proteome</keyword>
<dbReference type="InterPro" id="IPR029063">
    <property type="entry name" value="SAM-dependent_MTases_sf"/>
</dbReference>
<dbReference type="HAMAP" id="MF_00074">
    <property type="entry name" value="16SrRNA_methyltr_G"/>
    <property type="match status" value="1"/>
</dbReference>
<dbReference type="Proteomes" id="UP000315037">
    <property type="component" value="Unassembled WGS sequence"/>
</dbReference>
<sequence length="223" mass="24262">MTEESVLSHETGRHVSRETFPLPPAPELPAETSAQLEAFAGLLVQWNERINLVSPRDVPNLWHRHIEDSLQLASLITPGATVTDLGSGGGFPGLIIAIACRKGTLRTPVTLIESDQRKCAFLREAARICKAEVTVVPERIEQAAGHLAPADYVTARALAPLGTLLGWASPLLKPEGKCLFLKGRKAADELTAARPDWHMSERIFQSRTDPEGTILEISGLKHT</sequence>
<comment type="caution">
    <text evidence="8">The sequence shown here is derived from an EMBL/GenBank/DDBJ whole genome shotgun (WGS) entry which is preliminary data.</text>
</comment>
<comment type="catalytic activity">
    <reaction evidence="6">
        <text>guanosine(527) in 16S rRNA + S-adenosyl-L-methionine = N(7)-methylguanosine(527) in 16S rRNA + S-adenosyl-L-homocysteine</text>
        <dbReference type="Rhea" id="RHEA:42732"/>
        <dbReference type="Rhea" id="RHEA-COMP:10209"/>
        <dbReference type="Rhea" id="RHEA-COMP:10210"/>
        <dbReference type="ChEBI" id="CHEBI:57856"/>
        <dbReference type="ChEBI" id="CHEBI:59789"/>
        <dbReference type="ChEBI" id="CHEBI:74269"/>
        <dbReference type="ChEBI" id="CHEBI:74480"/>
        <dbReference type="EC" id="2.1.1.170"/>
    </reaction>
</comment>
<evidence type="ECO:0000256" key="3">
    <source>
        <dbReference type="ARBA" id="ARBA00022603"/>
    </source>
</evidence>
<evidence type="ECO:0000256" key="7">
    <source>
        <dbReference type="SAM" id="MobiDB-lite"/>
    </source>
</evidence>
<dbReference type="InterPro" id="IPR003682">
    <property type="entry name" value="rRNA_ssu_MeTfrase_G"/>
</dbReference>
<dbReference type="PANTHER" id="PTHR31760">
    <property type="entry name" value="S-ADENOSYL-L-METHIONINE-DEPENDENT METHYLTRANSFERASES SUPERFAMILY PROTEIN"/>
    <property type="match status" value="1"/>
</dbReference>
<evidence type="ECO:0000256" key="4">
    <source>
        <dbReference type="ARBA" id="ARBA00022679"/>
    </source>
</evidence>
<keyword evidence="5 6" id="KW-0949">S-adenosyl-L-methionine</keyword>
<evidence type="ECO:0000256" key="2">
    <source>
        <dbReference type="ARBA" id="ARBA00022552"/>
    </source>
</evidence>
<dbReference type="PANTHER" id="PTHR31760:SF0">
    <property type="entry name" value="S-ADENOSYL-L-METHIONINE-DEPENDENT METHYLTRANSFERASES SUPERFAMILY PROTEIN"/>
    <property type="match status" value="1"/>
</dbReference>
<keyword evidence="2 6" id="KW-0698">rRNA processing</keyword>
<evidence type="ECO:0000313" key="8">
    <source>
        <dbReference type="EMBL" id="TPW33998.1"/>
    </source>
</evidence>
<dbReference type="EMBL" id="SORZ01000002">
    <property type="protein sequence ID" value="TPW33998.1"/>
    <property type="molecule type" value="Genomic_DNA"/>
</dbReference>
<feature type="compositionally biased region" description="Basic and acidic residues" evidence="7">
    <location>
        <begin position="1"/>
        <end position="17"/>
    </location>
</feature>
<keyword evidence="1 6" id="KW-0963">Cytoplasm</keyword>
<dbReference type="AlphaFoldDB" id="A0A506UKZ6"/>
<feature type="binding site" evidence="6">
    <location>
        <position position="156"/>
    </location>
    <ligand>
        <name>S-adenosyl-L-methionine</name>
        <dbReference type="ChEBI" id="CHEBI:59789"/>
    </ligand>
</feature>
<dbReference type="RefSeq" id="WP_165600688.1">
    <property type="nucleotide sequence ID" value="NZ_SORZ01000002.1"/>
</dbReference>
<comment type="caution">
    <text evidence="6">Lacks conserved residue(s) required for the propagation of feature annotation.</text>
</comment>
<reference evidence="8 9" key="1">
    <citation type="submission" date="2019-03" db="EMBL/GenBank/DDBJ databases">
        <title>The complete genome sequence of Neokomagataea sp. Jb2 NBRC113641.</title>
        <authorList>
            <person name="Chua K.-O."/>
            <person name="Chan K.-G."/>
            <person name="See-Too W.-S."/>
        </authorList>
    </citation>
    <scope>NUCLEOTIDE SEQUENCE [LARGE SCALE GENOMIC DNA]</scope>
    <source>
        <strain evidence="8 9">Jb2</strain>
    </source>
</reference>
<comment type="subcellular location">
    <subcellularLocation>
        <location evidence="6">Cytoplasm</location>
    </subcellularLocation>
</comment>
<proteinExistence type="inferred from homology"/>
<keyword evidence="4 6" id="KW-0808">Transferase</keyword>
<feature type="binding site" evidence="6">
    <location>
        <position position="91"/>
    </location>
    <ligand>
        <name>S-adenosyl-L-methionine</name>
        <dbReference type="ChEBI" id="CHEBI:59789"/>
    </ligand>
</feature>
<evidence type="ECO:0000256" key="6">
    <source>
        <dbReference type="HAMAP-Rule" id="MF_00074"/>
    </source>
</evidence>
<dbReference type="NCBIfam" id="TIGR00138">
    <property type="entry name" value="rsmG_gidB"/>
    <property type="match status" value="1"/>
</dbReference>
<keyword evidence="3 6" id="KW-0489">Methyltransferase</keyword>
<comment type="function">
    <text evidence="6">Specifically methylates the N7 position of guanine in position 527 of 16S rRNA.</text>
</comment>
<evidence type="ECO:0000313" key="9">
    <source>
        <dbReference type="Proteomes" id="UP000315037"/>
    </source>
</evidence>
<comment type="similarity">
    <text evidence="6">Belongs to the methyltransferase superfamily. RNA methyltransferase RsmG family.</text>
</comment>
<feature type="region of interest" description="Disordered" evidence="7">
    <location>
        <begin position="1"/>
        <end position="28"/>
    </location>
</feature>
<organism evidence="8 9">
    <name type="scientific">Oecophyllibacter saccharovorans</name>
    <dbReference type="NCBI Taxonomy" id="2558360"/>
    <lineage>
        <taxon>Bacteria</taxon>
        <taxon>Pseudomonadati</taxon>
        <taxon>Pseudomonadota</taxon>
        <taxon>Alphaproteobacteria</taxon>
        <taxon>Acetobacterales</taxon>
        <taxon>Acetobacteraceae</taxon>
        <taxon>Oecophyllibacter</taxon>
    </lineage>
</organism>